<feature type="non-terminal residue" evidence="1">
    <location>
        <position position="32"/>
    </location>
</feature>
<dbReference type="AlphaFoldDB" id="A0A381XR08"/>
<name>A0A381XR08_9ZZZZ</name>
<dbReference type="EMBL" id="UINC01016061">
    <property type="protein sequence ID" value="SVA67165.1"/>
    <property type="molecule type" value="Genomic_DNA"/>
</dbReference>
<organism evidence="1">
    <name type="scientific">marine metagenome</name>
    <dbReference type="NCBI Taxonomy" id="408172"/>
    <lineage>
        <taxon>unclassified sequences</taxon>
        <taxon>metagenomes</taxon>
        <taxon>ecological metagenomes</taxon>
    </lineage>
</organism>
<gene>
    <name evidence="1" type="ORF">METZ01_LOCUS120019</name>
</gene>
<sequence length="32" mass="3812">MHLCLIAVGERVPAWVAQGFEEYARRLRRPWT</sequence>
<accession>A0A381XR08</accession>
<evidence type="ECO:0000313" key="1">
    <source>
        <dbReference type="EMBL" id="SVA67165.1"/>
    </source>
</evidence>
<reference evidence="1" key="1">
    <citation type="submission" date="2018-05" db="EMBL/GenBank/DDBJ databases">
        <authorList>
            <person name="Lanie J.A."/>
            <person name="Ng W.-L."/>
            <person name="Kazmierczak K.M."/>
            <person name="Andrzejewski T.M."/>
            <person name="Davidsen T.M."/>
            <person name="Wayne K.J."/>
            <person name="Tettelin H."/>
            <person name="Glass J.I."/>
            <person name="Rusch D."/>
            <person name="Podicherti R."/>
            <person name="Tsui H.-C.T."/>
            <person name="Winkler M.E."/>
        </authorList>
    </citation>
    <scope>NUCLEOTIDE SEQUENCE</scope>
</reference>
<evidence type="ECO:0008006" key="2">
    <source>
        <dbReference type="Google" id="ProtNLM"/>
    </source>
</evidence>
<proteinExistence type="predicted"/>
<protein>
    <recommendedName>
        <fullName evidence="2">23S rRNA (Pseudouridine(1915)-N(3))-methyltransferase RlmH</fullName>
    </recommendedName>
</protein>